<dbReference type="PANTHER" id="PTHR33741:SF5">
    <property type="entry name" value="TRANSMEMBRANE PROTEIN DDB_G0269096-RELATED"/>
    <property type="match status" value="1"/>
</dbReference>
<reference evidence="3 4" key="1">
    <citation type="submission" date="2021-12" db="EMBL/GenBank/DDBJ databases">
        <title>Siccirubricoccus leaddurans sp. nov., a high concentration Zn2+ tolerance bacterium.</title>
        <authorList>
            <person name="Cao Y."/>
        </authorList>
    </citation>
    <scope>NUCLEOTIDE SEQUENCE [LARGE SCALE GENOMIC DNA]</scope>
    <source>
        <strain evidence="3 4">KC 17139</strain>
    </source>
</reference>
<feature type="transmembrane region" description="Helical" evidence="1">
    <location>
        <begin position="84"/>
        <end position="105"/>
    </location>
</feature>
<dbReference type="InterPro" id="IPR007065">
    <property type="entry name" value="HPP"/>
</dbReference>
<feature type="domain" description="HPP transmembrane region" evidence="2">
    <location>
        <begin position="5"/>
        <end position="148"/>
    </location>
</feature>
<dbReference type="InterPro" id="IPR058581">
    <property type="entry name" value="TM_HPP"/>
</dbReference>
<keyword evidence="4" id="KW-1185">Reference proteome</keyword>
<accession>A0ABT1DCG9</accession>
<dbReference type="Pfam" id="PF04982">
    <property type="entry name" value="TM_HPP"/>
    <property type="match status" value="1"/>
</dbReference>
<proteinExistence type="predicted"/>
<evidence type="ECO:0000313" key="3">
    <source>
        <dbReference type="EMBL" id="MCO6419633.1"/>
    </source>
</evidence>
<gene>
    <name evidence="3" type="ORF">JYK14_26205</name>
</gene>
<organism evidence="3 4">
    <name type="scientific">Siccirubricoccus soli</name>
    <dbReference type="NCBI Taxonomy" id="2899147"/>
    <lineage>
        <taxon>Bacteria</taxon>
        <taxon>Pseudomonadati</taxon>
        <taxon>Pseudomonadota</taxon>
        <taxon>Alphaproteobacteria</taxon>
        <taxon>Acetobacterales</taxon>
        <taxon>Roseomonadaceae</taxon>
        <taxon>Siccirubricoccus</taxon>
    </lineage>
</organism>
<dbReference type="Proteomes" id="UP001523392">
    <property type="component" value="Unassembled WGS sequence"/>
</dbReference>
<dbReference type="EMBL" id="JAFIRR010000212">
    <property type="protein sequence ID" value="MCO6419633.1"/>
    <property type="molecule type" value="Genomic_DNA"/>
</dbReference>
<dbReference type="RefSeq" id="WP_252956319.1">
    <property type="nucleotide sequence ID" value="NZ_JAFIRR010000212.1"/>
</dbReference>
<keyword evidence="1" id="KW-0472">Membrane</keyword>
<evidence type="ECO:0000313" key="4">
    <source>
        <dbReference type="Proteomes" id="UP001523392"/>
    </source>
</evidence>
<keyword evidence="1" id="KW-1133">Transmembrane helix</keyword>
<comment type="caution">
    <text evidence="3">The sequence shown here is derived from an EMBL/GenBank/DDBJ whole genome shotgun (WGS) entry which is preliminary data.</text>
</comment>
<evidence type="ECO:0000256" key="1">
    <source>
        <dbReference type="SAM" id="Phobius"/>
    </source>
</evidence>
<dbReference type="PANTHER" id="PTHR33741">
    <property type="entry name" value="TRANSMEMBRANE PROTEIN DDB_G0269096-RELATED"/>
    <property type="match status" value="1"/>
</dbReference>
<feature type="transmembrane region" description="Helical" evidence="1">
    <location>
        <begin position="33"/>
        <end position="53"/>
    </location>
</feature>
<name>A0ABT1DCG9_9PROT</name>
<feature type="transmembrane region" description="Helical" evidence="1">
    <location>
        <begin position="125"/>
        <end position="144"/>
    </location>
</feature>
<protein>
    <submittedName>
        <fullName evidence="3">HPP family protein</fullName>
    </submittedName>
</protein>
<sequence length="178" mass="18603">MKTRPPRLLAGFIGTFLALLAAAALLRLTRHPWLLPSFGGSCVILFGMARGVMAQPRSFFGGHVLATITGLLARQLHLACGGPATLWAAGAVAAALTVMAATRTIHSPAGANPLVVFAEEAGWDFLLAPLLPGLCILFLLAFAANNLPRPWGAGPWPRFLGLRRAAMASSPQHQGGPP</sequence>
<keyword evidence="1" id="KW-0812">Transmembrane</keyword>
<evidence type="ECO:0000259" key="2">
    <source>
        <dbReference type="Pfam" id="PF04982"/>
    </source>
</evidence>